<sequence>MFKWLYLGLKELILLNARFLQLFYIINKAIQLRIHFRLA</sequence>
<organism evidence="1 2">
    <name type="scientific">Pseudoalteromonas aliena SW19</name>
    <dbReference type="NCBI Taxonomy" id="1314866"/>
    <lineage>
        <taxon>Bacteria</taxon>
        <taxon>Pseudomonadati</taxon>
        <taxon>Pseudomonadota</taxon>
        <taxon>Gammaproteobacteria</taxon>
        <taxon>Alteromonadales</taxon>
        <taxon>Pseudoalteromonadaceae</taxon>
        <taxon>Pseudoalteromonas</taxon>
    </lineage>
</organism>
<proteinExistence type="predicted"/>
<evidence type="ECO:0000313" key="1">
    <source>
        <dbReference type="EMBL" id="MBE0361044.1"/>
    </source>
</evidence>
<name>A0ABR9E6L8_9GAMM</name>
<evidence type="ECO:0000313" key="2">
    <source>
        <dbReference type="Proteomes" id="UP000648482"/>
    </source>
</evidence>
<gene>
    <name evidence="1" type="ORF">PALI_a3139</name>
</gene>
<protein>
    <submittedName>
        <fullName evidence="1">Uncharacterized protein</fullName>
    </submittedName>
</protein>
<dbReference type="EMBL" id="AQGU01000028">
    <property type="protein sequence ID" value="MBE0361044.1"/>
    <property type="molecule type" value="Genomic_DNA"/>
</dbReference>
<reference evidence="1 2" key="1">
    <citation type="submission" date="2015-06" db="EMBL/GenBank/DDBJ databases">
        <title>Genome sequence of Pseudoalteromonas aliena.</title>
        <authorList>
            <person name="Xie B.-B."/>
            <person name="Rong J.-C."/>
            <person name="Qin Q.-L."/>
            <person name="Zhang Y.-Z."/>
        </authorList>
    </citation>
    <scope>NUCLEOTIDE SEQUENCE [LARGE SCALE GENOMIC DNA]</scope>
    <source>
        <strain evidence="1 2">SW19</strain>
    </source>
</reference>
<keyword evidence="2" id="KW-1185">Reference proteome</keyword>
<comment type="caution">
    <text evidence="1">The sequence shown here is derived from an EMBL/GenBank/DDBJ whole genome shotgun (WGS) entry which is preliminary data.</text>
</comment>
<accession>A0ABR9E6L8</accession>
<dbReference type="Proteomes" id="UP000648482">
    <property type="component" value="Unassembled WGS sequence"/>
</dbReference>